<evidence type="ECO:0000313" key="2">
    <source>
        <dbReference type="EMBL" id="VFS58863.1"/>
    </source>
</evidence>
<dbReference type="PANTHER" id="PTHR43185">
    <property type="entry name" value="FERROUS IRON TRANSPORT PROTEIN B"/>
    <property type="match status" value="1"/>
</dbReference>
<organism evidence="2 3">
    <name type="scientific">Kluyvera cryocrescens</name>
    <name type="common">Kluyvera citrophila</name>
    <dbReference type="NCBI Taxonomy" id="580"/>
    <lineage>
        <taxon>Bacteria</taxon>
        <taxon>Pseudomonadati</taxon>
        <taxon>Pseudomonadota</taxon>
        <taxon>Gammaproteobacteria</taxon>
        <taxon>Enterobacterales</taxon>
        <taxon>Enterobacteriaceae</taxon>
        <taxon>Kluyvera</taxon>
    </lineage>
</organism>
<dbReference type="AlphaFoldDB" id="A0A485AGE3"/>
<dbReference type="EMBL" id="CAADJD010000013">
    <property type="protein sequence ID" value="VFS58863.1"/>
    <property type="molecule type" value="Genomic_DNA"/>
</dbReference>
<accession>A0A485AGE3</accession>
<keyword evidence="3" id="KW-1185">Reference proteome</keyword>
<proteinExistence type="predicted"/>
<dbReference type="PANTHER" id="PTHR43185:SF1">
    <property type="entry name" value="FE(2+) TRANSPORTER FEOB"/>
    <property type="match status" value="1"/>
</dbReference>
<dbReference type="InterPro" id="IPR050860">
    <property type="entry name" value="FeoB_GTPase"/>
</dbReference>
<dbReference type="GO" id="GO:0015093">
    <property type="term" value="F:ferrous iron transmembrane transporter activity"/>
    <property type="evidence" value="ECO:0007669"/>
    <property type="project" value="TreeGrafter"/>
</dbReference>
<reference evidence="2 3" key="1">
    <citation type="submission" date="2019-03" db="EMBL/GenBank/DDBJ databases">
        <authorList>
            <consortium name="Pathogen Informatics"/>
        </authorList>
    </citation>
    <scope>NUCLEOTIDE SEQUENCE [LARGE SCALE GENOMIC DNA]</scope>
    <source>
        <strain evidence="2 3">NCTC12993</strain>
    </source>
</reference>
<gene>
    <name evidence="2" type="primary">feoB_1</name>
    <name evidence="2" type="ORF">NCTC12993_01117</name>
</gene>
<sequence>MSTKFGSAAAAYSYLIFVLLYIPCISVMGAVARESSRGWMTFSILWGLNIAYSLSTLYYQTVSFSQHPRYSLVCILAVILFNVVLMGLLRRARSRVDVSLLATRKTPTSCCSSPAGDCH</sequence>
<keyword evidence="1" id="KW-1133">Transmembrane helix</keyword>
<name>A0A485AGE3_KLUCR</name>
<feature type="transmembrane region" description="Helical" evidence="1">
    <location>
        <begin position="39"/>
        <end position="58"/>
    </location>
</feature>
<keyword evidence="1" id="KW-0472">Membrane</keyword>
<dbReference type="GO" id="GO:0005886">
    <property type="term" value="C:plasma membrane"/>
    <property type="evidence" value="ECO:0007669"/>
    <property type="project" value="TreeGrafter"/>
</dbReference>
<evidence type="ECO:0000313" key="3">
    <source>
        <dbReference type="Proteomes" id="UP000401081"/>
    </source>
</evidence>
<feature type="transmembrane region" description="Helical" evidence="1">
    <location>
        <begin position="70"/>
        <end position="89"/>
    </location>
</feature>
<protein>
    <submittedName>
        <fullName evidence="2">Ferrous iron transport protein B</fullName>
    </submittedName>
</protein>
<dbReference type="Proteomes" id="UP000401081">
    <property type="component" value="Unassembled WGS sequence"/>
</dbReference>
<evidence type="ECO:0000256" key="1">
    <source>
        <dbReference type="SAM" id="Phobius"/>
    </source>
</evidence>
<keyword evidence="1" id="KW-0812">Transmembrane</keyword>
<feature type="transmembrane region" description="Helical" evidence="1">
    <location>
        <begin position="12"/>
        <end position="32"/>
    </location>
</feature>